<evidence type="ECO:0000256" key="4">
    <source>
        <dbReference type="ARBA" id="ARBA00022553"/>
    </source>
</evidence>
<evidence type="ECO:0000256" key="8">
    <source>
        <dbReference type="ARBA" id="ARBA00023054"/>
    </source>
</evidence>
<dbReference type="SMART" id="SM00228">
    <property type="entry name" value="PDZ"/>
    <property type="match status" value="1"/>
</dbReference>
<dbReference type="GO" id="GO:0019722">
    <property type="term" value="P:calcium-mediated signaling"/>
    <property type="evidence" value="ECO:0007669"/>
    <property type="project" value="TreeGrafter"/>
</dbReference>
<dbReference type="InterPro" id="IPR040645">
    <property type="entry name" value="Neurabin-1/2_PDZ"/>
</dbReference>
<dbReference type="GO" id="GO:0015629">
    <property type="term" value="C:actin cytoskeleton"/>
    <property type="evidence" value="ECO:0007669"/>
    <property type="project" value="TreeGrafter"/>
</dbReference>
<feature type="region of interest" description="Disordered" evidence="13">
    <location>
        <begin position="925"/>
        <end position="951"/>
    </location>
</feature>
<comment type="subcellular location">
    <subcellularLocation>
        <location evidence="1">Cytoplasm</location>
        <location evidence="1">Cytoskeleton</location>
    </subcellularLocation>
    <subcellularLocation>
        <location evidence="11">Synapse</location>
    </subcellularLocation>
</comment>
<feature type="non-terminal residue" evidence="16">
    <location>
        <position position="1057"/>
    </location>
</feature>
<evidence type="ECO:0000256" key="7">
    <source>
        <dbReference type="ARBA" id="ARBA00023018"/>
    </source>
</evidence>
<dbReference type="CDD" id="cd09512">
    <property type="entry name" value="SAM_Neurabin-like"/>
    <property type="match status" value="1"/>
</dbReference>
<feature type="compositionally biased region" description="Basic and acidic residues" evidence="13">
    <location>
        <begin position="196"/>
        <end position="209"/>
    </location>
</feature>
<feature type="region of interest" description="Disordered" evidence="13">
    <location>
        <begin position="440"/>
        <end position="466"/>
    </location>
</feature>
<dbReference type="PROSITE" id="PS50106">
    <property type="entry name" value="PDZ"/>
    <property type="match status" value="1"/>
</dbReference>
<evidence type="ECO:0000313" key="17">
    <source>
        <dbReference type="Proteomes" id="UP000566440"/>
    </source>
</evidence>
<dbReference type="AlphaFoldDB" id="A0A7K9TIA8"/>
<feature type="compositionally biased region" description="Basic and acidic residues" evidence="13">
    <location>
        <begin position="1"/>
        <end position="12"/>
    </location>
</feature>
<keyword evidence="10" id="KW-0206">Cytoskeleton</keyword>
<keyword evidence="7" id="KW-0770">Synapse</keyword>
<dbReference type="Pfam" id="PF17817">
    <property type="entry name" value="PDZ_5"/>
    <property type="match status" value="1"/>
</dbReference>
<feature type="region of interest" description="Disordered" evidence="13">
    <location>
        <begin position="40"/>
        <end position="66"/>
    </location>
</feature>
<keyword evidence="9" id="KW-0009">Actin-binding</keyword>
<dbReference type="Pfam" id="PF07647">
    <property type="entry name" value="SAM_2"/>
    <property type="match status" value="1"/>
</dbReference>
<evidence type="ECO:0000256" key="9">
    <source>
        <dbReference type="ARBA" id="ARBA00023203"/>
    </source>
</evidence>
<dbReference type="InterPro" id="IPR001478">
    <property type="entry name" value="PDZ"/>
</dbReference>
<organism evidence="16 17">
    <name type="scientific">Galbula dea</name>
    <dbReference type="NCBI Taxonomy" id="1109041"/>
    <lineage>
        <taxon>Eukaryota</taxon>
        <taxon>Metazoa</taxon>
        <taxon>Chordata</taxon>
        <taxon>Craniata</taxon>
        <taxon>Vertebrata</taxon>
        <taxon>Euteleostomi</taxon>
        <taxon>Archelosauria</taxon>
        <taxon>Archosauria</taxon>
        <taxon>Dinosauria</taxon>
        <taxon>Saurischia</taxon>
        <taxon>Theropoda</taxon>
        <taxon>Coelurosauria</taxon>
        <taxon>Aves</taxon>
        <taxon>Neognathae</taxon>
        <taxon>Neoaves</taxon>
        <taxon>Telluraves</taxon>
        <taxon>Coraciimorphae</taxon>
        <taxon>Piciformes</taxon>
        <taxon>Galbulidae</taxon>
        <taxon>Galbula</taxon>
    </lineage>
</organism>
<dbReference type="OrthoDB" id="62701at2759"/>
<protein>
    <submittedName>
        <fullName evidence="16">NEB1 protein</fullName>
    </submittedName>
</protein>
<feature type="region of interest" description="Disordered" evidence="13">
    <location>
        <begin position="189"/>
        <end position="261"/>
    </location>
</feature>
<dbReference type="GO" id="GO:0051015">
    <property type="term" value="F:actin filament binding"/>
    <property type="evidence" value="ECO:0007669"/>
    <property type="project" value="TreeGrafter"/>
</dbReference>
<keyword evidence="6" id="KW-0524">Neurogenesis</keyword>
<name>A0A7K9TIA8_9PICI</name>
<feature type="domain" description="SAM" evidence="14">
    <location>
        <begin position="1017"/>
        <end position="1057"/>
    </location>
</feature>
<gene>
    <name evidence="16" type="primary">Ppp1r9a_2</name>
    <name evidence="16" type="ORF">GALDEA_R02606</name>
</gene>
<feature type="compositionally biased region" description="Polar residues" evidence="13">
    <location>
        <begin position="210"/>
        <end position="222"/>
    </location>
</feature>
<feature type="compositionally biased region" description="Acidic residues" evidence="13">
    <location>
        <begin position="445"/>
        <end position="454"/>
    </location>
</feature>
<feature type="compositionally biased region" description="Acidic residues" evidence="13">
    <location>
        <begin position="662"/>
        <end position="674"/>
    </location>
</feature>
<dbReference type="InterPro" id="IPR036034">
    <property type="entry name" value="PDZ_sf"/>
</dbReference>
<feature type="coiled-coil region" evidence="12">
    <location>
        <begin position="710"/>
        <end position="853"/>
    </location>
</feature>
<evidence type="ECO:0000256" key="13">
    <source>
        <dbReference type="SAM" id="MobiDB-lite"/>
    </source>
</evidence>
<dbReference type="Pfam" id="PF00595">
    <property type="entry name" value="PDZ"/>
    <property type="match status" value="1"/>
</dbReference>
<dbReference type="SUPFAM" id="SSF47769">
    <property type="entry name" value="SAM/Pointed domain"/>
    <property type="match status" value="1"/>
</dbReference>
<feature type="domain" description="PDZ" evidence="15">
    <location>
        <begin position="543"/>
        <end position="631"/>
    </location>
</feature>
<dbReference type="SUPFAM" id="SSF57997">
    <property type="entry name" value="Tropomyosin"/>
    <property type="match status" value="1"/>
</dbReference>
<dbReference type="InterPro" id="IPR013761">
    <property type="entry name" value="SAM/pointed_sf"/>
</dbReference>
<evidence type="ECO:0000256" key="12">
    <source>
        <dbReference type="SAM" id="Coils"/>
    </source>
</evidence>
<dbReference type="Gene3D" id="2.30.42.10">
    <property type="match status" value="1"/>
</dbReference>
<feature type="region of interest" description="Disordered" evidence="13">
    <location>
        <begin position="656"/>
        <end position="675"/>
    </location>
</feature>
<dbReference type="PANTHER" id="PTHR16154">
    <property type="entry name" value="NEURABIN"/>
    <property type="match status" value="1"/>
</dbReference>
<dbReference type="InterPro" id="IPR043446">
    <property type="entry name" value="Neurabin-like"/>
</dbReference>
<comment type="caution">
    <text evidence="16">The sequence shown here is derived from an EMBL/GenBank/DDBJ whole genome shotgun (WGS) entry which is preliminary data.</text>
</comment>
<dbReference type="PROSITE" id="PS50105">
    <property type="entry name" value="SAM_DOMAIN"/>
    <property type="match status" value="1"/>
</dbReference>
<dbReference type="EMBL" id="VWZX01010569">
    <property type="protein sequence ID" value="NXI47446.1"/>
    <property type="molecule type" value="Genomic_DNA"/>
</dbReference>
<keyword evidence="2" id="KW-0217">Developmental protein</keyword>
<evidence type="ECO:0000256" key="5">
    <source>
        <dbReference type="ARBA" id="ARBA00022782"/>
    </source>
</evidence>
<evidence type="ECO:0000256" key="6">
    <source>
        <dbReference type="ARBA" id="ARBA00022902"/>
    </source>
</evidence>
<keyword evidence="8 12" id="KW-0175">Coiled coil</keyword>
<dbReference type="Gene3D" id="1.10.150.50">
    <property type="entry name" value="Transcription Factor, Ets-1"/>
    <property type="match status" value="1"/>
</dbReference>
<proteinExistence type="predicted"/>
<feature type="compositionally biased region" description="Polar residues" evidence="13">
    <location>
        <begin position="40"/>
        <end position="59"/>
    </location>
</feature>
<feature type="region of interest" description="Disordered" evidence="13">
    <location>
        <begin position="1"/>
        <end position="21"/>
    </location>
</feature>
<keyword evidence="5" id="KW-0221">Differentiation</keyword>
<feature type="non-terminal residue" evidence="16">
    <location>
        <position position="1"/>
    </location>
</feature>
<dbReference type="SUPFAM" id="SSF50156">
    <property type="entry name" value="PDZ domain-like"/>
    <property type="match status" value="1"/>
</dbReference>
<dbReference type="Proteomes" id="UP000566440">
    <property type="component" value="Unassembled WGS sequence"/>
</dbReference>
<sequence>MMKTEGKGERTLRSASPHRNAYKSDFHAIKCSFDGVNNPENASSKTGLHQKLNPSSNGGENDLHSRGRAATYGNRVHKIKNMFLQMGGSSTPSCESSPPTESKLISRATAAEYGPSPGSPSFLIVQKNNFLNTSTSPCSSPVDSLSVPSAADKVIRSNDEADLDKVALAEKFSETRKLFERNIKQRSSVDRYSPSKCERHEDKRRRDSASDCSNVADHSSFNTERRPISRRLESFLGDSDTEESKEISKNCGTPNQDPLRGHHSLDSSVVGEGCLEKAVSTKVPVALRDGLSEAVGKDKREQLVLGRRLCDMGSLSGGEAQWKSASILSQVSSAEGTCAELVAEDETSGCEKGGLEKDDIVQEDQLLRCRVQEGKRSHYSLEAVEEFAEGRKTNQREEREEMYVRDGPVTPVQDALEQKGNTEEDKQVVEKQSENFSAFGIENAAFDDDRDTESENQGPEGKDILEGEEEEYMYDSEYEEFPGLSEEEDPNPDRKVKFSTAPIKVFSTYSNEDYDRRNEEVDPVAASAEYELEKRVEKMEVFPVEIEKGDSGLGISIIGMGVGADQGLEKLGIFVKTITDGGAAQRDGRIQVNDQIVEVDGISLVGVTQFFAATVLKNTKGTVRFLIGREKPGTQSEVARLISETLEQERCLYEQHYVHDDTEQDDDYDDDDDTYESHLHGKSVEVFDLPENEDIGLPLDMDSAQSLLKLKELQLKHAVTIAEVNQLKEKLKIVEAEKNEWKLSRAQLQQNLDESKEKIKKLETYWLEAQSLCKTVNEHLKETQEQCDTLEKKYNKAKKLLKDYQQKEVEFMKKEEDHSRLLEERDQKYAEQLKIYQEKILELESKLDVYERMPQMFGGGSLSEDGCQSPDQYNEQSKIREENATESIEDRLISSDTFISDFDAFVGDTPRLDTSAHKAKAQLALKVKRQPPSRSKLKESLGGGQQAANPQSRIVIDDTYHSKPSCELSGLVTEPNLSGRSHTLTFSSNEVSFKALDDEFTTTGKQNQWHSRSISEWTTQQVCHWLMGMNMEQYIKEFTAMNIDGQQLMQLDSDKLK</sequence>
<dbReference type="PANTHER" id="PTHR16154:SF26">
    <property type="entry name" value="PROTEIN PHOSPHATASE 1 REGULATORY SUBUNIT 9 LIKE"/>
    <property type="match status" value="1"/>
</dbReference>
<evidence type="ECO:0000256" key="11">
    <source>
        <dbReference type="ARBA" id="ARBA00034103"/>
    </source>
</evidence>
<dbReference type="GO" id="GO:0005737">
    <property type="term" value="C:cytoplasm"/>
    <property type="evidence" value="ECO:0007669"/>
    <property type="project" value="TreeGrafter"/>
</dbReference>
<dbReference type="FunFam" id="2.30.42.10:FF:000010">
    <property type="entry name" value="Neurabin-1 isoform 1"/>
    <property type="match status" value="1"/>
</dbReference>
<reference evidence="16 17" key="1">
    <citation type="submission" date="2019-09" db="EMBL/GenBank/DDBJ databases">
        <title>Bird 10,000 Genomes (B10K) Project - Family phase.</title>
        <authorList>
            <person name="Zhang G."/>
        </authorList>
    </citation>
    <scope>NUCLEOTIDE SEQUENCE [LARGE SCALE GENOMIC DNA]</scope>
    <source>
        <strain evidence="16">B10K-DU-001-62</strain>
        <tissue evidence="16">Muscle</tissue>
    </source>
</reference>
<dbReference type="GO" id="GO:0030425">
    <property type="term" value="C:dendrite"/>
    <property type="evidence" value="ECO:0007669"/>
    <property type="project" value="TreeGrafter"/>
</dbReference>
<accession>A0A7K9TIA8</accession>
<dbReference type="InterPro" id="IPR001660">
    <property type="entry name" value="SAM"/>
</dbReference>
<evidence type="ECO:0000259" key="15">
    <source>
        <dbReference type="PROSITE" id="PS50106"/>
    </source>
</evidence>
<dbReference type="GO" id="GO:0031175">
    <property type="term" value="P:neuron projection development"/>
    <property type="evidence" value="ECO:0007669"/>
    <property type="project" value="TreeGrafter"/>
</dbReference>
<evidence type="ECO:0000256" key="1">
    <source>
        <dbReference type="ARBA" id="ARBA00004245"/>
    </source>
</evidence>
<keyword evidence="17" id="KW-1185">Reference proteome</keyword>
<evidence type="ECO:0000256" key="3">
    <source>
        <dbReference type="ARBA" id="ARBA00022490"/>
    </source>
</evidence>
<keyword evidence="3" id="KW-0963">Cytoplasm</keyword>
<dbReference type="GO" id="GO:0007015">
    <property type="term" value="P:actin filament organization"/>
    <property type="evidence" value="ECO:0007669"/>
    <property type="project" value="TreeGrafter"/>
</dbReference>
<evidence type="ECO:0000256" key="10">
    <source>
        <dbReference type="ARBA" id="ARBA00023212"/>
    </source>
</evidence>
<dbReference type="CDD" id="cd06790">
    <property type="entry name" value="PDZ_neurabin-like"/>
    <property type="match status" value="1"/>
</dbReference>
<feature type="compositionally biased region" description="Basic and acidic residues" evidence="13">
    <location>
        <begin position="223"/>
        <end position="233"/>
    </location>
</feature>
<evidence type="ECO:0000256" key="2">
    <source>
        <dbReference type="ARBA" id="ARBA00022473"/>
    </source>
</evidence>
<evidence type="ECO:0000259" key="14">
    <source>
        <dbReference type="PROSITE" id="PS50105"/>
    </source>
</evidence>
<dbReference type="GO" id="GO:0014069">
    <property type="term" value="C:postsynaptic density"/>
    <property type="evidence" value="ECO:0007669"/>
    <property type="project" value="TreeGrafter"/>
</dbReference>
<evidence type="ECO:0000313" key="16">
    <source>
        <dbReference type="EMBL" id="NXI47446.1"/>
    </source>
</evidence>
<keyword evidence="4" id="KW-0597">Phosphoprotein</keyword>